<name>A0A449BIP1_9MOLU</name>
<keyword evidence="2" id="KW-1185">Reference proteome</keyword>
<accession>A0A449BIP1</accession>
<dbReference type="AlphaFoldDB" id="A0A449BIP1"/>
<proteinExistence type="predicted"/>
<sequence>MKNRILEYLKKKSLFDFEVIDKEEVIHALDDILFVLYVKKENNFMDMNHPKPMISLVVKDQSSFIKYLRQTDFYELGKLYKIRFLNAFKKFCENNKDFESYYSDDMLVSVINFQQQLQAYLIEENIKDITDIISMYLNRSDFDIKFDDTPHLKIIFKEEVKYENINLLKENIYLYLKQYEEILDDILTIEFTQE</sequence>
<organism evidence="1 2">
    <name type="scientific">Acholeplasma hippikon</name>
    <dbReference type="NCBI Taxonomy" id="264636"/>
    <lineage>
        <taxon>Bacteria</taxon>
        <taxon>Bacillati</taxon>
        <taxon>Mycoplasmatota</taxon>
        <taxon>Mollicutes</taxon>
        <taxon>Acholeplasmatales</taxon>
        <taxon>Acholeplasmataceae</taxon>
        <taxon>Acholeplasma</taxon>
    </lineage>
</organism>
<dbReference type="STRING" id="1408416.GCA_000702765_01151"/>
<evidence type="ECO:0000313" key="1">
    <source>
        <dbReference type="EMBL" id="VEU82325.1"/>
    </source>
</evidence>
<dbReference type="Proteomes" id="UP000290909">
    <property type="component" value="Chromosome"/>
</dbReference>
<reference evidence="1 2" key="1">
    <citation type="submission" date="2019-01" db="EMBL/GenBank/DDBJ databases">
        <authorList>
            <consortium name="Pathogen Informatics"/>
        </authorList>
    </citation>
    <scope>NUCLEOTIDE SEQUENCE [LARGE SCALE GENOMIC DNA]</scope>
    <source>
        <strain evidence="1 2">NCTC10172</strain>
    </source>
</reference>
<protein>
    <submittedName>
        <fullName evidence="1">Uncharacterized protein</fullName>
    </submittedName>
</protein>
<dbReference type="EMBL" id="LR215050">
    <property type="protein sequence ID" value="VEU82325.1"/>
    <property type="molecule type" value="Genomic_DNA"/>
</dbReference>
<gene>
    <name evidence="1" type="ORF">NCTC10172_00335</name>
</gene>
<dbReference type="KEGG" id="ahk:NCTC10172_00335"/>
<dbReference type="RefSeq" id="WP_035369761.1">
    <property type="nucleotide sequence ID" value="NZ_LR215050.1"/>
</dbReference>
<evidence type="ECO:0000313" key="2">
    <source>
        <dbReference type="Proteomes" id="UP000290909"/>
    </source>
</evidence>